<organism evidence="1 2">
    <name type="scientific">Marasmius oreades</name>
    <name type="common">fairy-ring Marasmius</name>
    <dbReference type="NCBI Taxonomy" id="181124"/>
    <lineage>
        <taxon>Eukaryota</taxon>
        <taxon>Fungi</taxon>
        <taxon>Dikarya</taxon>
        <taxon>Basidiomycota</taxon>
        <taxon>Agaricomycotina</taxon>
        <taxon>Agaricomycetes</taxon>
        <taxon>Agaricomycetidae</taxon>
        <taxon>Agaricales</taxon>
        <taxon>Marasmiineae</taxon>
        <taxon>Marasmiaceae</taxon>
        <taxon>Marasmius</taxon>
    </lineage>
</organism>
<accession>A0A9P7RKF9</accession>
<name>A0A9P7RKF9_9AGAR</name>
<dbReference type="RefSeq" id="XP_043001905.1">
    <property type="nucleotide sequence ID" value="XM_043159951.1"/>
</dbReference>
<proteinExistence type="predicted"/>
<gene>
    <name evidence="1" type="ORF">E1B28_002995</name>
</gene>
<dbReference type="AlphaFoldDB" id="A0A9P7RKF9"/>
<reference evidence="1" key="1">
    <citation type="journal article" date="2021" name="Genome Biol. Evol.">
        <title>The assembled and annotated genome of the fairy-ring fungus Marasmius oreades.</title>
        <authorList>
            <person name="Hiltunen M."/>
            <person name="Ament-Velasquez S.L."/>
            <person name="Johannesson H."/>
        </authorList>
    </citation>
    <scope>NUCLEOTIDE SEQUENCE</scope>
    <source>
        <strain evidence="1">03SP1</strain>
    </source>
</reference>
<dbReference type="GeneID" id="66072071"/>
<dbReference type="OrthoDB" id="3116505at2759"/>
<evidence type="ECO:0000313" key="1">
    <source>
        <dbReference type="EMBL" id="KAG7085434.1"/>
    </source>
</evidence>
<sequence>MHQPKPGDFIHAVGAILRATPEILSLATEIWLLATRMDHAYLQNHHDSVGLLLECYLQADAQLKKQVEIHFERVLFSSSQEVSRSVVEGIIRLATPKQVSCYTLRSLLIFFLWLPSRYPAEFFHLSLAHDGLRWTSYVIAKLASPKKYCGDSFLDNIAICITKCIQFIVKCIRFDSSTAARALEEDIILSMFKSRDVILEDAEVRGVGEL</sequence>
<evidence type="ECO:0000313" key="2">
    <source>
        <dbReference type="Proteomes" id="UP001049176"/>
    </source>
</evidence>
<protein>
    <submittedName>
        <fullName evidence="1">Uncharacterized protein</fullName>
    </submittedName>
</protein>
<dbReference type="Proteomes" id="UP001049176">
    <property type="component" value="Chromosome 11"/>
</dbReference>
<dbReference type="KEGG" id="more:E1B28_002995"/>
<keyword evidence="2" id="KW-1185">Reference proteome</keyword>
<comment type="caution">
    <text evidence="1">The sequence shown here is derived from an EMBL/GenBank/DDBJ whole genome shotgun (WGS) entry which is preliminary data.</text>
</comment>
<dbReference type="EMBL" id="CM032191">
    <property type="protein sequence ID" value="KAG7085434.1"/>
    <property type="molecule type" value="Genomic_DNA"/>
</dbReference>